<gene>
    <name evidence="1" type="ORF">H4W80_010485</name>
</gene>
<sequence>MAVKTVFGMADGVQPASRHLQLATTLSVCDSTEPASSH</sequence>
<dbReference type="Proteomes" id="UP000633509">
    <property type="component" value="Unassembled WGS sequence"/>
</dbReference>
<organism evidence="1 2">
    <name type="scientific">Nonomuraea angiospora</name>
    <dbReference type="NCBI Taxonomy" id="46172"/>
    <lineage>
        <taxon>Bacteria</taxon>
        <taxon>Bacillati</taxon>
        <taxon>Actinomycetota</taxon>
        <taxon>Actinomycetes</taxon>
        <taxon>Streptosporangiales</taxon>
        <taxon>Streptosporangiaceae</taxon>
        <taxon>Nonomuraea</taxon>
    </lineage>
</organism>
<reference evidence="1 2" key="1">
    <citation type="submission" date="2020-10" db="EMBL/GenBank/DDBJ databases">
        <title>Sequencing the genomes of 1000 actinobacteria strains.</title>
        <authorList>
            <person name="Klenk H.-P."/>
        </authorList>
    </citation>
    <scope>NUCLEOTIDE SEQUENCE [LARGE SCALE GENOMIC DNA]</scope>
    <source>
        <strain evidence="1 2">DSM 43173</strain>
    </source>
</reference>
<name>A0ABR9MID7_9ACTN</name>
<evidence type="ECO:0000313" key="1">
    <source>
        <dbReference type="EMBL" id="MBE1592227.1"/>
    </source>
</evidence>
<dbReference type="EMBL" id="JADBEK010000001">
    <property type="protein sequence ID" value="MBE1592227.1"/>
    <property type="molecule type" value="Genomic_DNA"/>
</dbReference>
<keyword evidence="2" id="KW-1185">Reference proteome</keyword>
<proteinExistence type="predicted"/>
<protein>
    <submittedName>
        <fullName evidence="1">Uncharacterized protein</fullName>
    </submittedName>
</protein>
<evidence type="ECO:0000313" key="2">
    <source>
        <dbReference type="Proteomes" id="UP000633509"/>
    </source>
</evidence>
<accession>A0ABR9MID7</accession>
<comment type="caution">
    <text evidence="1">The sequence shown here is derived from an EMBL/GenBank/DDBJ whole genome shotgun (WGS) entry which is preliminary data.</text>
</comment>